<reference evidence="2 3" key="1">
    <citation type="submission" date="2022-04" db="EMBL/GenBank/DDBJ databases">
        <title>Positive selection, recombination, and allopatry shape intraspecific diversity of widespread and dominant cyanobacteria.</title>
        <authorList>
            <person name="Wei J."/>
            <person name="Shu W."/>
            <person name="Hu C."/>
        </authorList>
    </citation>
    <scope>NUCLEOTIDE SEQUENCE [LARGE SCALE GENOMIC DNA]</scope>
    <source>
        <strain evidence="2 3">GB2-A4</strain>
    </source>
</reference>
<proteinExistence type="predicted"/>
<evidence type="ECO:0000259" key="1">
    <source>
        <dbReference type="Pfam" id="PF04717"/>
    </source>
</evidence>
<dbReference type="RefSeq" id="WP_190440473.1">
    <property type="nucleotide sequence ID" value="NZ_JAMPKM010000015.1"/>
</dbReference>
<sequence length="794" mass="84124">MPSLSRIFTPERPEGLASHLEEGFIIGWVPGEITSLNDPEKLGRVRVRCDLIQQDTDLPNANDGWVWVLEEFVANAVPGGTHRLLKVGSQVALLPMMGDPRQMILLGCIPSRVDSPWPEMDRSKEVYGSATPGQVFEIKNDADASQLNAYPHGVLQHVSGKGDITQQTAQNARLQLLQDGTSRIENDKAFTTHSPDGTVVQRNAEGAQSTLKADGKVELKSSAIASLLLDGAEAKLEGPVNQISQALTKARSFLGGHLNLGRKLLKQASRIAGDFVPGSDIEEFISGADSVLGKLQTGLGSYLPQGLEQLATLQTVSPQLLGAALFPQMGAVSAIATLVPQVEKILQQPTNLGAIAGQVKALLPEELAKGFDLEKITPILTSLGHDSEIQLQAVLGAIAPGGFPAIQNIVGLGLHKNLDQIQSLLNLDFPELESDRAQAIQQRVRDLRKLLPAPQQKLLSDETLRAVLTMPRDDFDSPLETLVGHMSRGLVDQAVTQLEAASPWVGAIGPLAELSQSLIKGGDVGAALKKLAGHGFQGLINAQASNLAEHAAKEVLPQAIAKLSKQLSPALQQGQSSLNQVVNAIPAKGQSAVVRATQATAEMAADATGKGAIARISKLSAEMLGPSLGGKRSGIFAGLGGAGIKTPFGQFSLGGKGGNLFMQGPLAMRVAQSVGRSVGLRLDPKQGVALSSFFDGNWSADSDDPDWGNESARISVDEQFVRVQSLDTKGGVSHELMVGPNGIFVDGFLLKDLLERLNSLTVIETRLTAIEESLEPDSDPNFEPATFHLDGGIF</sequence>
<evidence type="ECO:0000313" key="3">
    <source>
        <dbReference type="Proteomes" id="UP001464891"/>
    </source>
</evidence>
<organism evidence="2 3">
    <name type="scientific">Trichocoleus desertorum GB2-A4</name>
    <dbReference type="NCBI Taxonomy" id="2933944"/>
    <lineage>
        <taxon>Bacteria</taxon>
        <taxon>Bacillati</taxon>
        <taxon>Cyanobacteriota</taxon>
        <taxon>Cyanophyceae</taxon>
        <taxon>Leptolyngbyales</taxon>
        <taxon>Trichocoleusaceae</taxon>
        <taxon>Trichocoleus</taxon>
    </lineage>
</organism>
<accession>A0ABV0JCM5</accession>
<keyword evidence="3" id="KW-1185">Reference proteome</keyword>
<evidence type="ECO:0000313" key="2">
    <source>
        <dbReference type="EMBL" id="MEP0819539.1"/>
    </source>
</evidence>
<feature type="domain" description="Gp5/Type VI secretion system Vgr protein OB-fold" evidence="1">
    <location>
        <begin position="29"/>
        <end position="108"/>
    </location>
</feature>
<name>A0ABV0JCM5_9CYAN</name>
<dbReference type="EMBL" id="JAMPKM010000015">
    <property type="protein sequence ID" value="MEP0819539.1"/>
    <property type="molecule type" value="Genomic_DNA"/>
</dbReference>
<gene>
    <name evidence="2" type="ORF">NC998_20790</name>
</gene>
<dbReference type="Proteomes" id="UP001464891">
    <property type="component" value="Unassembled WGS sequence"/>
</dbReference>
<dbReference type="Gene3D" id="2.60.450.20">
    <property type="match status" value="1"/>
</dbReference>
<protein>
    <submittedName>
        <fullName evidence="2">Phage baseplate assembly protein V</fullName>
    </submittedName>
</protein>
<dbReference type="InterPro" id="IPR047002">
    <property type="entry name" value="Tcp10_C_sf"/>
</dbReference>
<dbReference type="InterPro" id="IPR006531">
    <property type="entry name" value="Gp5/Vgr_OB"/>
</dbReference>
<dbReference type="Pfam" id="PF04717">
    <property type="entry name" value="Phage_base_V"/>
    <property type="match status" value="1"/>
</dbReference>
<comment type="caution">
    <text evidence="2">The sequence shown here is derived from an EMBL/GenBank/DDBJ whole genome shotgun (WGS) entry which is preliminary data.</text>
</comment>